<dbReference type="SMART" id="SM00432">
    <property type="entry name" value="MADS"/>
    <property type="match status" value="1"/>
</dbReference>
<dbReference type="PRINTS" id="PR00404">
    <property type="entry name" value="MADSDOMAIN"/>
</dbReference>
<evidence type="ECO:0000259" key="7">
    <source>
        <dbReference type="PROSITE" id="PS51297"/>
    </source>
</evidence>
<keyword evidence="2" id="KW-0805">Transcription regulation</keyword>
<dbReference type="GO" id="GO:0045944">
    <property type="term" value="P:positive regulation of transcription by RNA polymerase II"/>
    <property type="evidence" value="ECO:0007669"/>
    <property type="project" value="InterPro"/>
</dbReference>
<proteinExistence type="predicted"/>
<dbReference type="GO" id="GO:0046983">
    <property type="term" value="F:protein dimerization activity"/>
    <property type="evidence" value="ECO:0007669"/>
    <property type="project" value="InterPro"/>
</dbReference>
<sequence length="219" mass="25242">MGRGKVQLKRIEDSNSRQVTFSKRRSGLMKKALELSVLCDVEVALFVFSGRGRLYEFCSGNSLRKIIERYQFHTDAQEEVSQTVHKTKGVFQQKHHAEHKGLSRGNDLLQMGQRDLEMQIAEHLNITELTQLEHQLDAILRQTRIRKTELMMEAVTSLHKKGKHLRDGNQHMENEISTMVNDAEHHHHQPQVVEPDLDLDDHASSANNNPLQQAMLRLL</sequence>
<feature type="domain" description="MADS-box" evidence="6">
    <location>
        <begin position="1"/>
        <end position="61"/>
    </location>
</feature>
<dbReference type="InterPro" id="IPR036879">
    <property type="entry name" value="TF_MADSbox_sf"/>
</dbReference>
<dbReference type="PROSITE" id="PS51297">
    <property type="entry name" value="K_BOX"/>
    <property type="match status" value="1"/>
</dbReference>
<feature type="domain" description="K-box" evidence="7">
    <location>
        <begin position="92"/>
        <end position="182"/>
    </location>
</feature>
<dbReference type="CDD" id="cd00265">
    <property type="entry name" value="MADS_MEF2_like"/>
    <property type="match status" value="1"/>
</dbReference>
<dbReference type="InterPro" id="IPR002487">
    <property type="entry name" value="TF_Kbox"/>
</dbReference>
<keyword evidence="5" id="KW-0539">Nucleus</keyword>
<dbReference type="PANTHER" id="PTHR48019">
    <property type="entry name" value="SERUM RESPONSE FACTOR HOMOLOG"/>
    <property type="match status" value="1"/>
</dbReference>
<evidence type="ECO:0000256" key="4">
    <source>
        <dbReference type="ARBA" id="ARBA00023163"/>
    </source>
</evidence>
<evidence type="ECO:0000259" key="6">
    <source>
        <dbReference type="PROSITE" id="PS50066"/>
    </source>
</evidence>
<organism evidence="8">
    <name type="scientific">Davidia involucrata</name>
    <name type="common">Dove tree</name>
    <dbReference type="NCBI Taxonomy" id="16924"/>
    <lineage>
        <taxon>Eukaryota</taxon>
        <taxon>Viridiplantae</taxon>
        <taxon>Streptophyta</taxon>
        <taxon>Embryophyta</taxon>
        <taxon>Tracheophyta</taxon>
        <taxon>Spermatophyta</taxon>
        <taxon>Magnoliopsida</taxon>
        <taxon>eudicotyledons</taxon>
        <taxon>Gunneridae</taxon>
        <taxon>Pentapetalae</taxon>
        <taxon>asterids</taxon>
        <taxon>Cornales</taxon>
        <taxon>Nyssaceae</taxon>
        <taxon>Davidia</taxon>
    </lineage>
</organism>
<dbReference type="InterPro" id="IPR050142">
    <property type="entry name" value="MADS-box/MEF2_TF"/>
</dbReference>
<reference evidence="8" key="1">
    <citation type="submission" date="2019-08" db="EMBL/GenBank/DDBJ databases">
        <title>Reference gene set and small RNA set construction with multiple tissues from Davidia involucrata Baill.</title>
        <authorList>
            <person name="Yang H."/>
            <person name="Zhou C."/>
            <person name="Li G."/>
            <person name="Wang J."/>
            <person name="Gao P."/>
            <person name="Wang M."/>
            <person name="Wang R."/>
            <person name="Zhao Y."/>
        </authorList>
    </citation>
    <scope>NUCLEOTIDE SEQUENCE</scope>
    <source>
        <tissue evidence="8">Mixed with DoveR01_LX</tissue>
    </source>
</reference>
<dbReference type="Pfam" id="PF00319">
    <property type="entry name" value="SRF-TF"/>
    <property type="match status" value="1"/>
</dbReference>
<protein>
    <submittedName>
        <fullName evidence="8">Putative MADS-box domain protein</fullName>
    </submittedName>
</protein>
<dbReference type="Gene3D" id="3.40.1810.10">
    <property type="entry name" value="Transcription factor, MADS-box"/>
    <property type="match status" value="1"/>
</dbReference>
<dbReference type="GO" id="GO:0003700">
    <property type="term" value="F:DNA-binding transcription factor activity"/>
    <property type="evidence" value="ECO:0007669"/>
    <property type="project" value="InterPro"/>
</dbReference>
<dbReference type="SUPFAM" id="SSF55455">
    <property type="entry name" value="SRF-like"/>
    <property type="match status" value="1"/>
</dbReference>
<dbReference type="Pfam" id="PF01486">
    <property type="entry name" value="K-box"/>
    <property type="match status" value="1"/>
</dbReference>
<keyword evidence="4" id="KW-0804">Transcription</keyword>
<dbReference type="EMBL" id="GHES01001133">
    <property type="protein sequence ID" value="MPA31692.1"/>
    <property type="molecule type" value="Transcribed_RNA"/>
</dbReference>
<keyword evidence="3" id="KW-0238">DNA-binding</keyword>
<dbReference type="InterPro" id="IPR002100">
    <property type="entry name" value="TF_MADSbox"/>
</dbReference>
<name>A0A5B6YIU3_DAVIN</name>
<evidence type="ECO:0000256" key="2">
    <source>
        <dbReference type="ARBA" id="ARBA00023015"/>
    </source>
</evidence>
<evidence type="ECO:0000256" key="5">
    <source>
        <dbReference type="ARBA" id="ARBA00023242"/>
    </source>
</evidence>
<dbReference type="GO" id="GO:0005634">
    <property type="term" value="C:nucleus"/>
    <property type="evidence" value="ECO:0007669"/>
    <property type="project" value="UniProtKB-SubCell"/>
</dbReference>
<evidence type="ECO:0000256" key="1">
    <source>
        <dbReference type="ARBA" id="ARBA00004123"/>
    </source>
</evidence>
<evidence type="ECO:0000313" key="8">
    <source>
        <dbReference type="EMBL" id="MPA31692.1"/>
    </source>
</evidence>
<dbReference type="AlphaFoldDB" id="A0A5B6YIU3"/>
<accession>A0A5B6YIU3</accession>
<evidence type="ECO:0000256" key="3">
    <source>
        <dbReference type="ARBA" id="ARBA00023125"/>
    </source>
</evidence>
<comment type="subcellular location">
    <subcellularLocation>
        <location evidence="1">Nucleus</location>
    </subcellularLocation>
</comment>
<dbReference type="GO" id="GO:0000977">
    <property type="term" value="F:RNA polymerase II transcription regulatory region sequence-specific DNA binding"/>
    <property type="evidence" value="ECO:0007669"/>
    <property type="project" value="InterPro"/>
</dbReference>
<dbReference type="PROSITE" id="PS50066">
    <property type="entry name" value="MADS_BOX_2"/>
    <property type="match status" value="1"/>
</dbReference>
<dbReference type="InterPro" id="IPR033896">
    <property type="entry name" value="MEF2-like_N"/>
</dbReference>
<gene>
    <name evidence="8" type="ORF">Din_001133</name>
</gene>